<gene>
    <name evidence="2" type="ORF">HG537_0B05510</name>
</gene>
<protein>
    <submittedName>
        <fullName evidence="2">Uncharacterized protein</fullName>
    </submittedName>
</protein>
<evidence type="ECO:0000313" key="2">
    <source>
        <dbReference type="EMBL" id="QLQ79204.1"/>
    </source>
</evidence>
<reference evidence="2 3" key="1">
    <citation type="submission" date="2020-06" db="EMBL/GenBank/DDBJ databases">
        <title>The yeast mating-type switching endonuclease HO is a domesticated member of an unorthodox homing genetic element family.</title>
        <authorList>
            <person name="Coughlan A.Y."/>
            <person name="Lombardi L."/>
            <person name="Braun-Galleani S."/>
            <person name="Martos A.R."/>
            <person name="Galeote V."/>
            <person name="Bigey F."/>
            <person name="Dequin S."/>
            <person name="Byrne K.P."/>
            <person name="Wolfe K.H."/>
        </authorList>
    </citation>
    <scope>NUCLEOTIDE SEQUENCE [LARGE SCALE GENOMIC DNA]</scope>
    <source>
        <strain evidence="2 3">CBS2947</strain>
    </source>
</reference>
<dbReference type="Proteomes" id="UP000510647">
    <property type="component" value="Chromosome 2"/>
</dbReference>
<organism evidence="2 3">
    <name type="scientific">Torulaspora globosa</name>
    <dbReference type="NCBI Taxonomy" id="48254"/>
    <lineage>
        <taxon>Eukaryota</taxon>
        <taxon>Fungi</taxon>
        <taxon>Dikarya</taxon>
        <taxon>Ascomycota</taxon>
        <taxon>Saccharomycotina</taxon>
        <taxon>Saccharomycetes</taxon>
        <taxon>Saccharomycetales</taxon>
        <taxon>Saccharomycetaceae</taxon>
        <taxon>Torulaspora</taxon>
    </lineage>
</organism>
<dbReference type="InterPro" id="IPR020366">
    <property type="entry name" value="Ies5"/>
</dbReference>
<dbReference type="GO" id="GO:0031011">
    <property type="term" value="C:Ino80 complex"/>
    <property type="evidence" value="ECO:0007669"/>
    <property type="project" value="InterPro"/>
</dbReference>
<dbReference type="EMBL" id="CP059268">
    <property type="protein sequence ID" value="QLQ79204.1"/>
    <property type="molecule type" value="Genomic_DNA"/>
</dbReference>
<feature type="coiled-coil region" evidence="1">
    <location>
        <begin position="14"/>
        <end position="41"/>
    </location>
</feature>
<keyword evidence="1" id="KW-0175">Coiled coil</keyword>
<accession>A0A7H9HN51</accession>
<proteinExistence type="predicted"/>
<evidence type="ECO:0000313" key="3">
    <source>
        <dbReference type="Proteomes" id="UP000510647"/>
    </source>
</evidence>
<evidence type="ECO:0000256" key="1">
    <source>
        <dbReference type="SAM" id="Coils"/>
    </source>
</evidence>
<sequence length="121" mass="13912">MVSSRGSISVEAEYRKLVSRNDELTKQEATLKKEYTTLLRKISSLACVLSKMEPDLNNLPDEPRFISEAALARAPGLRWYNEQISLIESLSRENREISIPDELMESYRLSKETPLLHRDSN</sequence>
<keyword evidence="3" id="KW-1185">Reference proteome</keyword>
<dbReference type="OrthoDB" id="4033270at2759"/>
<name>A0A7H9HN51_9SACH</name>
<dbReference type="Pfam" id="PF17335">
    <property type="entry name" value="IES5"/>
    <property type="match status" value="1"/>
</dbReference>
<dbReference type="AlphaFoldDB" id="A0A7H9HN51"/>